<evidence type="ECO:0000256" key="3">
    <source>
        <dbReference type="ARBA" id="ARBA00022679"/>
    </source>
</evidence>
<evidence type="ECO:0000256" key="1">
    <source>
        <dbReference type="ARBA" id="ARBA00012513"/>
    </source>
</evidence>
<feature type="domain" description="Protein kinase" evidence="12">
    <location>
        <begin position="4"/>
        <end position="258"/>
    </location>
</feature>
<feature type="region of interest" description="Disordered" evidence="11">
    <location>
        <begin position="540"/>
        <end position="583"/>
    </location>
</feature>
<feature type="coiled-coil region" evidence="10">
    <location>
        <begin position="262"/>
        <end position="292"/>
    </location>
</feature>
<evidence type="ECO:0000313" key="14">
    <source>
        <dbReference type="Proteomes" id="UP001057375"/>
    </source>
</evidence>
<feature type="compositionally biased region" description="Pro residues" evidence="11">
    <location>
        <begin position="324"/>
        <end position="334"/>
    </location>
</feature>
<keyword evidence="3" id="KW-0808">Transferase</keyword>
<gene>
    <name evidence="13" type="ORF">ADUPG1_011770</name>
</gene>
<feature type="region of interest" description="Disordered" evidence="11">
    <location>
        <begin position="608"/>
        <end position="661"/>
    </location>
</feature>
<keyword evidence="14" id="KW-1185">Reference proteome</keyword>
<feature type="compositionally biased region" description="Basic and acidic residues" evidence="11">
    <location>
        <begin position="511"/>
        <end position="520"/>
    </location>
</feature>
<feature type="region of interest" description="Disordered" evidence="11">
    <location>
        <begin position="303"/>
        <end position="360"/>
    </location>
</feature>
<evidence type="ECO:0000256" key="5">
    <source>
        <dbReference type="ARBA" id="ARBA00022777"/>
    </source>
</evidence>
<evidence type="ECO:0000256" key="6">
    <source>
        <dbReference type="ARBA" id="ARBA00022840"/>
    </source>
</evidence>
<dbReference type="PROSITE" id="PS50011">
    <property type="entry name" value="PROTEIN_KINASE_DOM"/>
    <property type="match status" value="1"/>
</dbReference>
<keyword evidence="2" id="KW-0723">Serine/threonine-protein kinase</keyword>
<protein>
    <recommendedName>
        <fullName evidence="1">non-specific serine/threonine protein kinase</fullName>
        <ecNumber evidence="1">2.7.11.1</ecNumber>
    </recommendedName>
</protein>
<comment type="caution">
    <text evidence="13">The sequence shown here is derived from an EMBL/GenBank/DDBJ whole genome shotgun (WGS) entry which is preliminary data.</text>
</comment>
<dbReference type="InterPro" id="IPR008271">
    <property type="entry name" value="Ser/Thr_kinase_AS"/>
</dbReference>
<feature type="compositionally biased region" description="Basic and acidic residues" evidence="11">
    <location>
        <begin position="557"/>
        <end position="583"/>
    </location>
</feature>
<keyword evidence="6 9" id="KW-0067">ATP-binding</keyword>
<reference evidence="13" key="1">
    <citation type="submission" date="2022-03" db="EMBL/GenBank/DDBJ databases">
        <title>Draft genome sequence of Aduncisulcus paluster, a free-living microaerophilic Fornicata.</title>
        <authorList>
            <person name="Yuyama I."/>
            <person name="Kume K."/>
            <person name="Tamura T."/>
            <person name="Inagaki Y."/>
            <person name="Hashimoto T."/>
        </authorList>
    </citation>
    <scope>NUCLEOTIDE SEQUENCE</scope>
    <source>
        <strain evidence="13">NY0171</strain>
    </source>
</reference>
<comment type="catalytic activity">
    <reaction evidence="8">
        <text>L-seryl-[protein] + ATP = O-phospho-L-seryl-[protein] + ADP + H(+)</text>
        <dbReference type="Rhea" id="RHEA:17989"/>
        <dbReference type="Rhea" id="RHEA-COMP:9863"/>
        <dbReference type="Rhea" id="RHEA-COMP:11604"/>
        <dbReference type="ChEBI" id="CHEBI:15378"/>
        <dbReference type="ChEBI" id="CHEBI:29999"/>
        <dbReference type="ChEBI" id="CHEBI:30616"/>
        <dbReference type="ChEBI" id="CHEBI:83421"/>
        <dbReference type="ChEBI" id="CHEBI:456216"/>
        <dbReference type="EC" id="2.7.11.1"/>
    </reaction>
</comment>
<evidence type="ECO:0000259" key="12">
    <source>
        <dbReference type="PROSITE" id="PS50011"/>
    </source>
</evidence>
<organism evidence="13 14">
    <name type="scientific">Aduncisulcus paluster</name>
    <dbReference type="NCBI Taxonomy" id="2918883"/>
    <lineage>
        <taxon>Eukaryota</taxon>
        <taxon>Metamonada</taxon>
        <taxon>Carpediemonas-like organisms</taxon>
        <taxon>Aduncisulcus</taxon>
    </lineage>
</organism>
<proteinExistence type="predicted"/>
<evidence type="ECO:0000256" key="10">
    <source>
        <dbReference type="SAM" id="Coils"/>
    </source>
</evidence>
<name>A0ABQ5JX41_9EUKA</name>
<dbReference type="Pfam" id="PF00069">
    <property type="entry name" value="Pkinase"/>
    <property type="match status" value="1"/>
</dbReference>
<feature type="compositionally biased region" description="Basic and acidic residues" evidence="11">
    <location>
        <begin position="645"/>
        <end position="661"/>
    </location>
</feature>
<keyword evidence="10" id="KW-0175">Coiled coil</keyword>
<dbReference type="EMBL" id="BQXS01012272">
    <property type="protein sequence ID" value="GKT20849.1"/>
    <property type="molecule type" value="Genomic_DNA"/>
</dbReference>
<dbReference type="SMART" id="SM00220">
    <property type="entry name" value="S_TKc"/>
    <property type="match status" value="1"/>
</dbReference>
<sequence>MDKYKLIRKIGEGSYGSCFLVLEKATQNQYVLKRINISKVPKKEKEAALREAKLLTELRCPFIVSGKEFFVQNNNLCIVMTYCEGGDLHNRLKARRGKPLAEAQILEWFTQICIALDYIHSRNILHRDIKTQNIFLTAGGVCVLGDLGIARQLTERESMAKTYIGTPLYMSPELLKHEPYSFKSDIWALGCVLYELTTLSHAFSAVSMNALIVKIFKGRYPPIPHHYKRDVQLLVRKMLSQKATSRPDAKELLRTPVIKGIAENYFHRIDEKRKERERIQREKIARKQLELKQHLDAQKEHISLPPLDSHPNHPRPVSAYRPHQPVPSQPPPRPASAYSRPSEQETGADAGGGVIGGRLPRGASELRMHGVSVMNAKKEHPMSKMRDISGGYNRFDMLRQQLHAKKMEYEQEEKARHRVAYSMLQQAREQNQAIERQREMNRLKMGQPPSKPKERMYPPSSAKAPTSMANIYKRLSAGRPIHPPSKAGKKGRADGGRRGLGGKKSSYEQPGRQDQDSDGIEWRKEILSFQRERDELTQKYLNNLRKRSNISIYGADQQKRREQEEKKKQEERDAKRQKELEEKKHKADLIPVVRKDWKLPDTLERERMDKEYEEKEKARREQRMLDGKEVKPEHKDVQQSVTQVDSKEAKVSSDKERHIDTDEATLKADETTIKEEVEVDVVVVDVKAASHDAI</sequence>
<dbReference type="InterPro" id="IPR051131">
    <property type="entry name" value="NEK_Ser/Thr_kinase_NIMA"/>
</dbReference>
<dbReference type="InterPro" id="IPR011009">
    <property type="entry name" value="Kinase-like_dom_sf"/>
</dbReference>
<evidence type="ECO:0000313" key="13">
    <source>
        <dbReference type="EMBL" id="GKT20849.1"/>
    </source>
</evidence>
<dbReference type="InterPro" id="IPR000719">
    <property type="entry name" value="Prot_kinase_dom"/>
</dbReference>
<feature type="non-terminal residue" evidence="13">
    <location>
        <position position="694"/>
    </location>
</feature>
<dbReference type="SUPFAM" id="SSF56112">
    <property type="entry name" value="Protein kinase-like (PK-like)"/>
    <property type="match status" value="1"/>
</dbReference>
<dbReference type="PROSITE" id="PS00107">
    <property type="entry name" value="PROTEIN_KINASE_ATP"/>
    <property type="match status" value="1"/>
</dbReference>
<dbReference type="Gene3D" id="1.10.510.10">
    <property type="entry name" value="Transferase(Phosphotransferase) domain 1"/>
    <property type="match status" value="1"/>
</dbReference>
<dbReference type="PANTHER" id="PTHR44899">
    <property type="entry name" value="CAMK FAMILY PROTEIN KINASE"/>
    <property type="match status" value="1"/>
</dbReference>
<dbReference type="Proteomes" id="UP001057375">
    <property type="component" value="Unassembled WGS sequence"/>
</dbReference>
<feature type="binding site" evidence="9">
    <location>
        <position position="43"/>
    </location>
    <ligand>
        <name>ATP</name>
        <dbReference type="ChEBI" id="CHEBI:30616"/>
    </ligand>
</feature>
<evidence type="ECO:0000256" key="7">
    <source>
        <dbReference type="ARBA" id="ARBA00047899"/>
    </source>
</evidence>
<evidence type="ECO:0000256" key="4">
    <source>
        <dbReference type="ARBA" id="ARBA00022741"/>
    </source>
</evidence>
<evidence type="ECO:0000256" key="11">
    <source>
        <dbReference type="SAM" id="MobiDB-lite"/>
    </source>
</evidence>
<evidence type="ECO:0000256" key="8">
    <source>
        <dbReference type="ARBA" id="ARBA00048679"/>
    </source>
</evidence>
<accession>A0ABQ5JX41</accession>
<dbReference type="PROSITE" id="PS00108">
    <property type="entry name" value="PROTEIN_KINASE_ST"/>
    <property type="match status" value="1"/>
</dbReference>
<dbReference type="EC" id="2.7.11.1" evidence="1"/>
<feature type="compositionally biased region" description="Basic and acidic residues" evidence="11">
    <location>
        <begin position="608"/>
        <end position="637"/>
    </location>
</feature>
<evidence type="ECO:0000256" key="2">
    <source>
        <dbReference type="ARBA" id="ARBA00022527"/>
    </source>
</evidence>
<comment type="catalytic activity">
    <reaction evidence="7">
        <text>L-threonyl-[protein] + ATP = O-phospho-L-threonyl-[protein] + ADP + H(+)</text>
        <dbReference type="Rhea" id="RHEA:46608"/>
        <dbReference type="Rhea" id="RHEA-COMP:11060"/>
        <dbReference type="Rhea" id="RHEA-COMP:11605"/>
        <dbReference type="ChEBI" id="CHEBI:15378"/>
        <dbReference type="ChEBI" id="CHEBI:30013"/>
        <dbReference type="ChEBI" id="CHEBI:30616"/>
        <dbReference type="ChEBI" id="CHEBI:61977"/>
        <dbReference type="ChEBI" id="CHEBI:456216"/>
        <dbReference type="EC" id="2.7.11.1"/>
    </reaction>
</comment>
<keyword evidence="5" id="KW-0418">Kinase</keyword>
<evidence type="ECO:0000256" key="9">
    <source>
        <dbReference type="PROSITE-ProRule" id="PRU10141"/>
    </source>
</evidence>
<dbReference type="Gene3D" id="3.30.200.20">
    <property type="entry name" value="Phosphorylase Kinase, domain 1"/>
    <property type="match status" value="1"/>
</dbReference>
<keyword evidence="4 9" id="KW-0547">Nucleotide-binding</keyword>
<feature type="region of interest" description="Disordered" evidence="11">
    <location>
        <begin position="441"/>
        <end position="520"/>
    </location>
</feature>
<dbReference type="PANTHER" id="PTHR44899:SF3">
    <property type="entry name" value="SERINE_THREONINE-PROTEIN KINASE NEK1"/>
    <property type="match status" value="1"/>
</dbReference>
<dbReference type="CDD" id="cd08215">
    <property type="entry name" value="STKc_Nek"/>
    <property type="match status" value="1"/>
</dbReference>
<dbReference type="InterPro" id="IPR017441">
    <property type="entry name" value="Protein_kinase_ATP_BS"/>
</dbReference>